<dbReference type="GO" id="GO:0007094">
    <property type="term" value="P:mitotic spindle assembly checkpoint signaling"/>
    <property type="evidence" value="ECO:0007669"/>
    <property type="project" value="TreeGrafter"/>
</dbReference>
<dbReference type="InterPro" id="IPR033338">
    <property type="entry name" value="Spc105/Spc7"/>
</dbReference>
<dbReference type="GO" id="GO:0034501">
    <property type="term" value="P:protein localization to kinetochore"/>
    <property type="evidence" value="ECO:0007669"/>
    <property type="project" value="TreeGrafter"/>
</dbReference>
<dbReference type="GO" id="GO:0000776">
    <property type="term" value="C:kinetochore"/>
    <property type="evidence" value="ECO:0007669"/>
    <property type="project" value="TreeGrafter"/>
</dbReference>
<dbReference type="GO" id="GO:1990758">
    <property type="term" value="P:mitotic sister chromatid biorientation"/>
    <property type="evidence" value="ECO:0007669"/>
    <property type="project" value="TreeGrafter"/>
</dbReference>
<reference evidence="4 5" key="1">
    <citation type="submission" date="2013-02" db="EMBL/GenBank/DDBJ databases">
        <title>Genome sequence of Candida maltosa Xu316, a potential industrial strain for xylitol and ethanol production.</title>
        <authorList>
            <person name="Yu J."/>
            <person name="Wang Q."/>
            <person name="Geng X."/>
            <person name="Bao W."/>
            <person name="He P."/>
            <person name="Cai J."/>
        </authorList>
    </citation>
    <scope>NUCLEOTIDE SEQUENCE [LARGE SCALE GENOMIC DNA]</scope>
    <source>
        <strain evidence="5">Xu316</strain>
    </source>
</reference>
<organism evidence="4 5">
    <name type="scientific">Candida maltosa (strain Xu316)</name>
    <name type="common">Yeast</name>
    <dbReference type="NCBI Taxonomy" id="1245528"/>
    <lineage>
        <taxon>Eukaryota</taxon>
        <taxon>Fungi</taxon>
        <taxon>Dikarya</taxon>
        <taxon>Ascomycota</taxon>
        <taxon>Saccharomycotina</taxon>
        <taxon>Pichiomycetes</taxon>
        <taxon>Debaryomycetaceae</taxon>
        <taxon>Candida/Lodderomyces clade</taxon>
        <taxon>Candida</taxon>
    </lineage>
</organism>
<dbReference type="Proteomes" id="UP000011777">
    <property type="component" value="Unassembled WGS sequence"/>
</dbReference>
<dbReference type="OMA" id="HRSSHEH"/>
<dbReference type="Pfam" id="PF08317">
    <property type="entry name" value="Spc7"/>
    <property type="match status" value="1"/>
</dbReference>
<feature type="compositionally biased region" description="Low complexity" evidence="2">
    <location>
        <begin position="13"/>
        <end position="28"/>
    </location>
</feature>
<dbReference type="SMART" id="SM00787">
    <property type="entry name" value="Spc7"/>
    <property type="match status" value="1"/>
</dbReference>
<dbReference type="EMBL" id="AOGT01000364">
    <property type="protein sequence ID" value="EMG50133.1"/>
    <property type="molecule type" value="Genomic_DNA"/>
</dbReference>
<feature type="compositionally biased region" description="Acidic residues" evidence="2">
    <location>
        <begin position="125"/>
        <end position="136"/>
    </location>
</feature>
<sequence length="923" mass="106687">MTKSILKDNTLPIQSESEINSQSNSQQNGNRRVSFAREVTLRKIDYIQNPNNKRRRTIDNVELEGNDLGYGGDRMLSDSSDEDEEDQDENNDSFHEPNDDDEEETMDLAGDQRKKNQPVSSVGQLDDDVEDMEFTEPIERIQRNNESVTAEHQSASQPMDLTQTPTNITKPNNQVEDYDNTQQMDLTLIDFRSIKYNESIIDPEKSIAMDLTMERVTYSNNQPTNDQAKSDFVIPTAISIPRPIQNLSTSKTQRLKNTLREIDDIQAKQDELFAKLRSTLPQKQPEQVSIPSGENESLDVLSPIERDDFELGQTNDEDQEDDDSDEEQPMELTEHIVRKVSPPNESLQSSNDSEMMKESDQSPPMEFTEVSTFEIAEPTEQMDLTEPQQKIQRSTSEEDDTVSGSQAMDLTQPYQNINSVRNQEDDSTQAMDLTQTAAKVHYPEQEDYNESAHMDLSRITEETSGVEEQIITTTIPLAETSHDIIEHESSPVSLSQFLADVGVQFYDDLKFQKITTLEQEKPIRITTDPPTLHDYITAKPYLTLLALYEFCNSELSRDVDADRKMYEEFAKHVETNNPAFLEKYYELDEKDRATANIKILFLRDYAKLKSKETWYTWRNRLVESLIEQLDKELSALNNDKSNLVKNKEKLDVLYERSTKYLQELSKKYDELKNGKVSPTEIENLKLFVSTGGQDMRKIAKELNEKEEELKRISEKVQENQSKRRTLQSELRTKPKPIDENNIESVYQHYKTMDNLSDVTFSEQDNKITFLLDNALHCDLDFNQDAIDCTLANNKLKNDKLIDIPSMFPINTNQNITVQFEEFSEYWSCLKKLDFGLFYSSLKYPTSIVVVDNAIRITIDYYNFDKDYKLSINGTLQISDLIASRQNINFEAKLIRGKLSDTFKEEINRDLKEFSFFDEMKIIN</sequence>
<dbReference type="InterPro" id="IPR013253">
    <property type="entry name" value="Spc7_domain"/>
</dbReference>
<dbReference type="PANTHER" id="PTHR28260">
    <property type="entry name" value="SPINDLE POLE BODY COMPONENT SPC105"/>
    <property type="match status" value="1"/>
</dbReference>
<dbReference type="eggNOG" id="ENOG502S20P">
    <property type="taxonomic scope" value="Eukaryota"/>
</dbReference>
<gene>
    <name evidence="4" type="ORF">G210_4856</name>
</gene>
<evidence type="ECO:0000256" key="1">
    <source>
        <dbReference type="SAM" id="Coils"/>
    </source>
</evidence>
<dbReference type="PANTHER" id="PTHR28260:SF1">
    <property type="entry name" value="SPINDLE POLE BODY COMPONENT SPC105"/>
    <property type="match status" value="1"/>
</dbReference>
<evidence type="ECO:0000259" key="3">
    <source>
        <dbReference type="SMART" id="SM00787"/>
    </source>
</evidence>
<dbReference type="OrthoDB" id="5592879at2759"/>
<feature type="region of interest" description="Disordered" evidence="2">
    <location>
        <begin position="50"/>
        <end position="175"/>
    </location>
</feature>
<feature type="domain" description="Spc7 kinetochore protein" evidence="3">
    <location>
        <begin position="478"/>
        <end position="780"/>
    </location>
</feature>
<feature type="compositionally biased region" description="Polar residues" evidence="2">
    <location>
        <begin position="144"/>
        <end position="175"/>
    </location>
</feature>
<accession>M3JDA0</accession>
<feature type="region of interest" description="Disordered" evidence="2">
    <location>
        <begin position="278"/>
        <end position="301"/>
    </location>
</feature>
<feature type="region of interest" description="Disordered" evidence="2">
    <location>
        <begin position="378"/>
        <end position="414"/>
    </location>
</feature>
<feature type="coiled-coil region" evidence="1">
    <location>
        <begin position="619"/>
        <end position="646"/>
    </location>
</feature>
<keyword evidence="5" id="KW-1185">Reference proteome</keyword>
<evidence type="ECO:0000313" key="5">
    <source>
        <dbReference type="Proteomes" id="UP000011777"/>
    </source>
</evidence>
<comment type="caution">
    <text evidence="4">The sequence shown here is derived from an EMBL/GenBank/DDBJ whole genome shotgun (WGS) entry which is preliminary data.</text>
</comment>
<dbReference type="HOGENOM" id="CLU_008574_0_0_1"/>
<keyword evidence="1" id="KW-0175">Coiled coil</keyword>
<dbReference type="AlphaFoldDB" id="M3JDA0"/>
<feature type="compositionally biased region" description="Polar residues" evidence="2">
    <location>
        <begin position="279"/>
        <end position="295"/>
    </location>
</feature>
<evidence type="ECO:0000313" key="4">
    <source>
        <dbReference type="EMBL" id="EMG50133.1"/>
    </source>
</evidence>
<dbReference type="STRING" id="1245528.M3JDA0"/>
<name>M3JDA0_CANMX</name>
<proteinExistence type="predicted"/>
<feature type="compositionally biased region" description="Polar residues" evidence="2">
    <location>
        <begin position="343"/>
        <end position="353"/>
    </location>
</feature>
<feature type="region of interest" description="Disordered" evidence="2">
    <location>
        <begin position="334"/>
        <end position="365"/>
    </location>
</feature>
<feature type="coiled-coil region" evidence="1">
    <location>
        <begin position="695"/>
        <end position="729"/>
    </location>
</feature>
<feature type="compositionally biased region" description="Acidic residues" evidence="2">
    <location>
        <begin position="79"/>
        <end position="91"/>
    </location>
</feature>
<evidence type="ECO:0000256" key="2">
    <source>
        <dbReference type="SAM" id="MobiDB-lite"/>
    </source>
</evidence>
<feature type="compositionally biased region" description="Polar residues" evidence="2">
    <location>
        <begin position="402"/>
        <end position="414"/>
    </location>
</feature>
<protein>
    <recommendedName>
        <fullName evidence="3">Spc7 kinetochore protein domain-containing protein</fullName>
    </recommendedName>
</protein>
<feature type="region of interest" description="Disordered" evidence="2">
    <location>
        <begin position="1"/>
        <end position="34"/>
    </location>
</feature>